<proteinExistence type="predicted"/>
<sequence>MATPQTPSPRISFDEDDKRPFIKPYGDKKPKFYVGDKDGTAVKNGTEIDGDFLEASPILSAALYNWSTALVGCIYTDSL</sequence>
<accession>A0ABR4HYH8</accession>
<evidence type="ECO:0000313" key="2">
    <source>
        <dbReference type="Proteomes" id="UP001610335"/>
    </source>
</evidence>
<evidence type="ECO:0000313" key="1">
    <source>
        <dbReference type="EMBL" id="KAL2820538.1"/>
    </source>
</evidence>
<keyword evidence="2" id="KW-1185">Reference proteome</keyword>
<dbReference type="EMBL" id="JBFXLS010000069">
    <property type="protein sequence ID" value="KAL2820538.1"/>
    <property type="molecule type" value="Genomic_DNA"/>
</dbReference>
<comment type="caution">
    <text evidence="1">The sequence shown here is derived from an EMBL/GenBank/DDBJ whole genome shotgun (WGS) entry which is preliminary data.</text>
</comment>
<organism evidence="1 2">
    <name type="scientific">Aspergillus cavernicola</name>
    <dbReference type="NCBI Taxonomy" id="176166"/>
    <lineage>
        <taxon>Eukaryota</taxon>
        <taxon>Fungi</taxon>
        <taxon>Dikarya</taxon>
        <taxon>Ascomycota</taxon>
        <taxon>Pezizomycotina</taxon>
        <taxon>Eurotiomycetes</taxon>
        <taxon>Eurotiomycetidae</taxon>
        <taxon>Eurotiales</taxon>
        <taxon>Aspergillaceae</taxon>
        <taxon>Aspergillus</taxon>
        <taxon>Aspergillus subgen. Nidulantes</taxon>
    </lineage>
</organism>
<name>A0ABR4HYH8_9EURO</name>
<protein>
    <submittedName>
        <fullName evidence="1">Uncharacterized protein</fullName>
    </submittedName>
</protein>
<reference evidence="1 2" key="1">
    <citation type="submission" date="2024-07" db="EMBL/GenBank/DDBJ databases">
        <title>Section-level genome sequencing and comparative genomics of Aspergillus sections Usti and Cavernicolus.</title>
        <authorList>
            <consortium name="Lawrence Berkeley National Laboratory"/>
            <person name="Nybo J.L."/>
            <person name="Vesth T.C."/>
            <person name="Theobald S."/>
            <person name="Frisvad J.C."/>
            <person name="Larsen T.O."/>
            <person name="Kjaerboelling I."/>
            <person name="Rothschild-Mancinelli K."/>
            <person name="Lyhne E.K."/>
            <person name="Kogle M.E."/>
            <person name="Barry K."/>
            <person name="Clum A."/>
            <person name="Na H."/>
            <person name="Ledsgaard L."/>
            <person name="Lin J."/>
            <person name="Lipzen A."/>
            <person name="Kuo A."/>
            <person name="Riley R."/>
            <person name="Mondo S."/>
            <person name="LaButti K."/>
            <person name="Haridas S."/>
            <person name="Pangalinan J."/>
            <person name="Salamov A.A."/>
            <person name="Simmons B.A."/>
            <person name="Magnuson J.K."/>
            <person name="Chen J."/>
            <person name="Drula E."/>
            <person name="Henrissat B."/>
            <person name="Wiebenga A."/>
            <person name="Lubbers R.J."/>
            <person name="Gomes A.C."/>
            <person name="Makela M.R."/>
            <person name="Stajich J."/>
            <person name="Grigoriev I.V."/>
            <person name="Mortensen U.H."/>
            <person name="De vries R.P."/>
            <person name="Baker S.E."/>
            <person name="Andersen M.R."/>
        </authorList>
    </citation>
    <scope>NUCLEOTIDE SEQUENCE [LARGE SCALE GENOMIC DNA]</scope>
    <source>
        <strain evidence="1 2">CBS 600.67</strain>
    </source>
</reference>
<dbReference type="Proteomes" id="UP001610335">
    <property type="component" value="Unassembled WGS sequence"/>
</dbReference>
<gene>
    <name evidence="1" type="ORF">BDW59DRAFT_164578</name>
</gene>